<dbReference type="RefSeq" id="WP_341469942.1">
    <property type="nucleotide sequence ID" value="NZ_CP128400.1"/>
</dbReference>
<dbReference type="EMBL" id="CP128400">
    <property type="protein sequence ID" value="WJW68038.1"/>
    <property type="molecule type" value="Genomic_DNA"/>
</dbReference>
<organism evidence="2 4">
    <name type="scientific">Candidatus Chlorohelix allophototropha</name>
    <dbReference type="NCBI Taxonomy" id="3003348"/>
    <lineage>
        <taxon>Bacteria</taxon>
        <taxon>Bacillati</taxon>
        <taxon>Chloroflexota</taxon>
        <taxon>Chloroflexia</taxon>
        <taxon>Candidatus Chloroheliales</taxon>
        <taxon>Candidatus Chloroheliaceae</taxon>
        <taxon>Candidatus Chlorohelix</taxon>
    </lineage>
</organism>
<keyword evidence="2" id="KW-0503">Monooxygenase</keyword>
<keyword evidence="5" id="KW-1185">Reference proteome</keyword>
<protein>
    <submittedName>
        <fullName evidence="2">Antibiotic biosynthesis monooxygenase</fullName>
    </submittedName>
</protein>
<gene>
    <name evidence="2" type="ORF">HXX08_19755</name>
    <name evidence="3" type="ORF">OZ401_003633</name>
</gene>
<dbReference type="InterPro" id="IPR007138">
    <property type="entry name" value="ABM_dom"/>
</dbReference>
<dbReference type="Gene3D" id="3.30.70.100">
    <property type="match status" value="1"/>
</dbReference>
<evidence type="ECO:0000313" key="2">
    <source>
        <dbReference type="EMBL" id="NWJ48097.1"/>
    </source>
</evidence>
<dbReference type="PANTHER" id="PTHR33336:SF15">
    <property type="entry name" value="ABM DOMAIN-CONTAINING PROTEIN"/>
    <property type="match status" value="1"/>
</dbReference>
<dbReference type="Pfam" id="PF03992">
    <property type="entry name" value="ABM"/>
    <property type="match status" value="1"/>
</dbReference>
<sequence length="94" mass="10849">MICLAVTYIIKPGHENEAINLLKIMTELTREEPGNLLYIAHRSPTQPNRFFLYEQYTEQAAVDAHRASPHFQQYVIGGLFNILESRTPESYEPI</sequence>
<keyword evidence="2" id="KW-0560">Oxidoreductase</keyword>
<dbReference type="EMBL" id="JACATZ010000003">
    <property type="protein sequence ID" value="NWJ48097.1"/>
    <property type="molecule type" value="Genomic_DNA"/>
</dbReference>
<dbReference type="PROSITE" id="PS51725">
    <property type="entry name" value="ABM"/>
    <property type="match status" value="1"/>
</dbReference>
<dbReference type="PANTHER" id="PTHR33336">
    <property type="entry name" value="QUINOL MONOOXYGENASE YGIN-RELATED"/>
    <property type="match status" value="1"/>
</dbReference>
<reference evidence="2 4" key="1">
    <citation type="submission" date="2020-06" db="EMBL/GenBank/DDBJ databases">
        <title>Anoxygenic phototrophic Chloroflexota member uses a Type I reaction center.</title>
        <authorList>
            <person name="Tsuji J.M."/>
            <person name="Shaw N.A."/>
            <person name="Nagashima S."/>
            <person name="Venkiteswaran J."/>
            <person name="Schiff S.L."/>
            <person name="Hanada S."/>
            <person name="Tank M."/>
            <person name="Neufeld J.D."/>
        </authorList>
    </citation>
    <scope>NUCLEOTIDE SEQUENCE [LARGE SCALE GENOMIC DNA]</scope>
    <source>
        <strain evidence="2">L227-S17</strain>
    </source>
</reference>
<evidence type="ECO:0000313" key="5">
    <source>
        <dbReference type="Proteomes" id="UP001431572"/>
    </source>
</evidence>
<accession>A0A8T7M7H0</accession>
<name>A0A8T7M7H0_9CHLR</name>
<reference evidence="3" key="2">
    <citation type="journal article" date="2024" name="Nature">
        <title>Anoxygenic phototroph of the Chloroflexota uses a type I reaction centre.</title>
        <authorList>
            <person name="Tsuji J.M."/>
            <person name="Shaw N.A."/>
            <person name="Nagashima S."/>
            <person name="Venkiteswaran J.J."/>
            <person name="Schiff S.L."/>
            <person name="Watanabe T."/>
            <person name="Fukui M."/>
            <person name="Hanada S."/>
            <person name="Tank M."/>
            <person name="Neufeld J.D."/>
        </authorList>
    </citation>
    <scope>NUCLEOTIDE SEQUENCE</scope>
    <source>
        <strain evidence="3">L227-S17</strain>
    </source>
</reference>
<dbReference type="SUPFAM" id="SSF54909">
    <property type="entry name" value="Dimeric alpha+beta barrel"/>
    <property type="match status" value="1"/>
</dbReference>
<dbReference type="InterPro" id="IPR011008">
    <property type="entry name" value="Dimeric_a/b-barrel"/>
</dbReference>
<feature type="domain" description="ABM" evidence="1">
    <location>
        <begin position="2"/>
        <end position="94"/>
    </location>
</feature>
<evidence type="ECO:0000313" key="4">
    <source>
        <dbReference type="Proteomes" id="UP000521676"/>
    </source>
</evidence>
<dbReference type="AlphaFoldDB" id="A0A8T7M7H0"/>
<dbReference type="Proteomes" id="UP000521676">
    <property type="component" value="Unassembled WGS sequence"/>
</dbReference>
<evidence type="ECO:0000313" key="3">
    <source>
        <dbReference type="EMBL" id="WJW68038.1"/>
    </source>
</evidence>
<proteinExistence type="predicted"/>
<dbReference type="Proteomes" id="UP001431572">
    <property type="component" value="Chromosome 2"/>
</dbReference>
<evidence type="ECO:0000259" key="1">
    <source>
        <dbReference type="PROSITE" id="PS51725"/>
    </source>
</evidence>
<dbReference type="InterPro" id="IPR050744">
    <property type="entry name" value="AI-2_Isomerase_LsrG"/>
</dbReference>
<dbReference type="GO" id="GO:0004497">
    <property type="term" value="F:monooxygenase activity"/>
    <property type="evidence" value="ECO:0007669"/>
    <property type="project" value="UniProtKB-KW"/>
</dbReference>